<reference evidence="1 2" key="1">
    <citation type="journal article" date="2021" name="Int. J. Syst. Evol. Microbiol.">
        <title>Reticulibacter mediterranei gen. nov., sp. nov., within the new family Reticulibacteraceae fam. nov., and Ktedonospora formicarum gen. nov., sp. nov., Ktedonobacter robiniae sp. nov., Dictyobacter formicarum sp. nov. and Dictyobacter arantiisoli sp. nov., belonging to the class Ktedonobacteria.</title>
        <authorList>
            <person name="Yabe S."/>
            <person name="Zheng Y."/>
            <person name="Wang C.M."/>
            <person name="Sakai Y."/>
            <person name="Abe K."/>
            <person name="Yokota A."/>
            <person name="Donadio S."/>
            <person name="Cavaletti L."/>
            <person name="Monciardini P."/>
        </authorList>
    </citation>
    <scope>NUCLEOTIDE SEQUENCE [LARGE SCALE GENOMIC DNA]</scope>
    <source>
        <strain evidence="1 2">SOSP1-30</strain>
    </source>
</reference>
<keyword evidence="2" id="KW-1185">Reference proteome</keyword>
<protein>
    <submittedName>
        <fullName evidence="1">Uncharacterized protein</fullName>
    </submittedName>
</protein>
<dbReference type="Proteomes" id="UP000654345">
    <property type="component" value="Unassembled WGS sequence"/>
</dbReference>
<name>A0ABQ3UNG6_9CHLR</name>
<dbReference type="RefSeq" id="WP_201370969.1">
    <property type="nucleotide sequence ID" value="NZ_BNJG01000001.1"/>
</dbReference>
<evidence type="ECO:0000313" key="1">
    <source>
        <dbReference type="EMBL" id="GHO54233.1"/>
    </source>
</evidence>
<proteinExistence type="predicted"/>
<accession>A0ABQ3UNG6</accession>
<sequence length="71" mass="8075">MGMQRPEEMMALRYQELQAMAEQCCYSDAVARLRDPGMGRRAIAGMGRRVAALGRKMEAMGTVRSYELFLR</sequence>
<dbReference type="EMBL" id="BNJG01000001">
    <property type="protein sequence ID" value="GHO54233.1"/>
    <property type="molecule type" value="Genomic_DNA"/>
</dbReference>
<organism evidence="1 2">
    <name type="scientific">Ktedonobacter robiniae</name>
    <dbReference type="NCBI Taxonomy" id="2778365"/>
    <lineage>
        <taxon>Bacteria</taxon>
        <taxon>Bacillati</taxon>
        <taxon>Chloroflexota</taxon>
        <taxon>Ktedonobacteria</taxon>
        <taxon>Ktedonobacterales</taxon>
        <taxon>Ktedonobacteraceae</taxon>
        <taxon>Ktedonobacter</taxon>
    </lineage>
</organism>
<gene>
    <name evidence="1" type="ORF">KSB_27080</name>
</gene>
<evidence type="ECO:0000313" key="2">
    <source>
        <dbReference type="Proteomes" id="UP000654345"/>
    </source>
</evidence>
<comment type="caution">
    <text evidence="1">The sequence shown here is derived from an EMBL/GenBank/DDBJ whole genome shotgun (WGS) entry which is preliminary data.</text>
</comment>